<gene>
    <name evidence="3" type="ORF">SAMN05421807_12712</name>
</gene>
<keyword evidence="3" id="KW-0862">Zinc</keyword>
<dbReference type="PANTHER" id="PTHR33498:SF1">
    <property type="entry name" value="TRANSPOSASE FOR INSERTION SEQUENCE ELEMENT IS1557"/>
    <property type="match status" value="1"/>
</dbReference>
<feature type="domain" description="Transposase IS204/IS1001/IS1096/IS1165 DDE" evidence="1">
    <location>
        <begin position="154"/>
        <end position="242"/>
    </location>
</feature>
<dbReference type="InterPro" id="IPR047951">
    <property type="entry name" value="Transpos_ISL3"/>
</dbReference>
<dbReference type="Pfam" id="PF01610">
    <property type="entry name" value="DDE_Tnp_ISL3"/>
    <property type="match status" value="1"/>
</dbReference>
<keyword evidence="3" id="KW-0479">Metal-binding</keyword>
<name>A0A1M5XHI5_9BACI</name>
<protein>
    <submittedName>
        <fullName evidence="3">Zinc-finger of transposase IS204/IS1001/IS1096/IS1165</fullName>
    </submittedName>
</protein>
<feature type="domain" description="Transposase IS204/IS1001/IS1096/IS1165 zinc-finger" evidence="2">
    <location>
        <begin position="35"/>
        <end position="78"/>
    </location>
</feature>
<dbReference type="Gene3D" id="1.10.10.60">
    <property type="entry name" value="Homeodomain-like"/>
    <property type="match status" value="2"/>
</dbReference>
<dbReference type="RefSeq" id="WP_084723824.1">
    <property type="nucleotide sequence ID" value="NZ_FQXD01000027.1"/>
</dbReference>
<dbReference type="PANTHER" id="PTHR33498">
    <property type="entry name" value="TRANSPOSASE FOR INSERTION SEQUENCE ELEMENT IS1557"/>
    <property type="match status" value="1"/>
</dbReference>
<evidence type="ECO:0000313" key="3">
    <source>
        <dbReference type="EMBL" id="SHH99281.1"/>
    </source>
</evidence>
<evidence type="ECO:0000259" key="1">
    <source>
        <dbReference type="Pfam" id="PF01610"/>
    </source>
</evidence>
<keyword evidence="3" id="KW-0863">Zinc-finger</keyword>
<dbReference type="InterPro" id="IPR029261">
    <property type="entry name" value="Transposase_Znf"/>
</dbReference>
<dbReference type="Proteomes" id="UP000184079">
    <property type="component" value="Unassembled WGS sequence"/>
</dbReference>
<dbReference type="Pfam" id="PF14690">
    <property type="entry name" value="Zn_ribbon_ISL3"/>
    <property type="match status" value="1"/>
</dbReference>
<dbReference type="InterPro" id="IPR002560">
    <property type="entry name" value="Transposase_DDE"/>
</dbReference>
<sequence length="423" mass="48816">MDELIKLLDKNLICKSTKISTDSIYFYVESTRKNCTCPNCQMVSSRTHSRYKRSFQDLPIQGKKVIITLMNRKMFCDNPLCDRTTFAEYFSFIDSKAKKTRRLIETIIDISLPQSSVSASSYLTRHIADVKKSTICNYQKKNEPIINKEKKIAVCIDDFALKKRKSYGTIMIDLDNGRVIDVIDSRDRDDVVAWLSQFTNLKYVSRDGSPTYASAIRETHPNVHQISDRFHLEKNLTDAVTLCIYKILSGRVTIPLTKEKGMMNQLLGNKPSRCDKILLVKSLASQRRTLQEIRSLTGCSIQTIRKYIKMDEENIPKSSNDKRGQEHREVIKKTMAKVEKVRALHDKGYSVRQITDKTGHTKQTIKNYLSPNFNPFMVDMVSNAQVNYPLLEKKSFPCVPKEFFIKIFINLSLRKDIPVLKPR</sequence>
<accession>A0A1M5XHI5</accession>
<dbReference type="OrthoDB" id="6197054at2"/>
<dbReference type="EMBL" id="FQXD01000027">
    <property type="protein sequence ID" value="SHH99281.1"/>
    <property type="molecule type" value="Genomic_DNA"/>
</dbReference>
<reference evidence="4" key="1">
    <citation type="submission" date="2016-11" db="EMBL/GenBank/DDBJ databases">
        <authorList>
            <person name="Varghese N."/>
            <person name="Submissions S."/>
        </authorList>
    </citation>
    <scope>NUCLEOTIDE SEQUENCE [LARGE SCALE GENOMIC DNA]</scope>
    <source>
        <strain evidence="4">CGMCC 1.6496</strain>
    </source>
</reference>
<dbReference type="AlphaFoldDB" id="A0A1M5XHI5"/>
<dbReference type="GO" id="GO:0008270">
    <property type="term" value="F:zinc ion binding"/>
    <property type="evidence" value="ECO:0007669"/>
    <property type="project" value="UniProtKB-KW"/>
</dbReference>
<evidence type="ECO:0000313" key="4">
    <source>
        <dbReference type="Proteomes" id="UP000184079"/>
    </source>
</evidence>
<evidence type="ECO:0000259" key="2">
    <source>
        <dbReference type="Pfam" id="PF14690"/>
    </source>
</evidence>
<organism evidence="3 4">
    <name type="scientific">Virgibacillus chiguensis</name>
    <dbReference type="NCBI Taxonomy" id="411959"/>
    <lineage>
        <taxon>Bacteria</taxon>
        <taxon>Bacillati</taxon>
        <taxon>Bacillota</taxon>
        <taxon>Bacilli</taxon>
        <taxon>Bacillales</taxon>
        <taxon>Bacillaceae</taxon>
        <taxon>Virgibacillus</taxon>
    </lineage>
</organism>
<proteinExistence type="predicted"/>
<keyword evidence="4" id="KW-1185">Reference proteome</keyword>